<dbReference type="Pfam" id="PF13368">
    <property type="entry name" value="Toprim_C_rpt"/>
    <property type="match status" value="3"/>
</dbReference>
<feature type="region of interest" description="Interaction with DNA" evidence="8">
    <location>
        <begin position="162"/>
        <end position="167"/>
    </location>
</feature>
<dbReference type="InterPro" id="IPR003602">
    <property type="entry name" value="Topo_IA_DNA-bd_dom"/>
</dbReference>
<dbReference type="EC" id="5.6.2.1" evidence="8"/>
<feature type="domain" description="Topo IA-type catalytic" evidence="11">
    <location>
        <begin position="128"/>
        <end position="575"/>
    </location>
</feature>
<comment type="similarity">
    <text evidence="2 8">Belongs to the type IA topoisomerase family.</text>
</comment>
<dbReference type="EMBL" id="AMFJ01036188">
    <property type="protein sequence ID" value="EKD24618.1"/>
    <property type="molecule type" value="Genomic_DNA"/>
</dbReference>
<dbReference type="Gene3D" id="2.70.20.10">
    <property type="entry name" value="Topoisomerase I, domain 3"/>
    <property type="match status" value="1"/>
</dbReference>
<dbReference type="InterPro" id="IPR013824">
    <property type="entry name" value="Topo_IA_cen_sub1"/>
</dbReference>
<dbReference type="GO" id="GO:0003917">
    <property type="term" value="F:DNA topoisomerase type I (single strand cut, ATP-independent) activity"/>
    <property type="evidence" value="ECO:0007669"/>
    <property type="project" value="UniProtKB-UniRule"/>
</dbReference>
<evidence type="ECO:0000313" key="12">
    <source>
        <dbReference type="EMBL" id="EKD24618.1"/>
    </source>
</evidence>
<dbReference type="InterPro" id="IPR023405">
    <property type="entry name" value="Topo_IA_core_domain"/>
</dbReference>
<dbReference type="HAMAP" id="MF_00952">
    <property type="entry name" value="Topoisom_1_prok"/>
    <property type="match status" value="1"/>
</dbReference>
<dbReference type="InterPro" id="IPR013825">
    <property type="entry name" value="Topo_IA_cen_sub2"/>
</dbReference>
<evidence type="ECO:0000259" key="11">
    <source>
        <dbReference type="PROSITE" id="PS52039"/>
    </source>
</evidence>
<feature type="region of interest" description="Disordered" evidence="9">
    <location>
        <begin position="768"/>
        <end position="807"/>
    </location>
</feature>
<feature type="site" description="Interaction with DNA" evidence="8">
    <location>
        <position position="475"/>
    </location>
</feature>
<dbReference type="SMART" id="SM00493">
    <property type="entry name" value="TOPRIM"/>
    <property type="match status" value="1"/>
</dbReference>
<feature type="site" description="Interaction with DNA" evidence="8">
    <location>
        <position position="154"/>
    </location>
</feature>
<dbReference type="InterPro" id="IPR023406">
    <property type="entry name" value="Topo_IA_AS"/>
</dbReference>
<dbReference type="PROSITE" id="PS52039">
    <property type="entry name" value="TOPO_IA_2"/>
    <property type="match status" value="1"/>
</dbReference>
<dbReference type="GO" id="GO:0003677">
    <property type="term" value="F:DNA binding"/>
    <property type="evidence" value="ECO:0007669"/>
    <property type="project" value="UniProtKB-KW"/>
</dbReference>
<keyword evidence="6 8" id="KW-0238">DNA-binding</keyword>
<dbReference type="InterPro" id="IPR000380">
    <property type="entry name" value="Topo_IA"/>
</dbReference>
<comment type="caution">
    <text evidence="8">Lacks conserved residue(s) required for the propagation of feature annotation.</text>
</comment>
<accession>K1XW10</accession>
<evidence type="ECO:0000256" key="3">
    <source>
        <dbReference type="ARBA" id="ARBA00022723"/>
    </source>
</evidence>
<protein>
    <recommendedName>
        <fullName evidence="8">DNA topoisomerase 1</fullName>
        <ecNumber evidence="8">5.6.2.1</ecNumber>
    </recommendedName>
    <alternativeName>
        <fullName evidence="8">DNA topoisomerase I</fullName>
    </alternativeName>
</protein>
<evidence type="ECO:0000256" key="2">
    <source>
        <dbReference type="ARBA" id="ARBA00009446"/>
    </source>
</evidence>
<dbReference type="InterPro" id="IPR003601">
    <property type="entry name" value="Topo_IA_2"/>
</dbReference>
<feature type="site" description="Interaction with DNA" evidence="8">
    <location>
        <position position="138"/>
    </location>
</feature>
<dbReference type="Gene3D" id="3.40.50.140">
    <property type="match status" value="1"/>
</dbReference>
<dbReference type="PANTHER" id="PTHR42785:SF1">
    <property type="entry name" value="DNA TOPOISOMERASE"/>
    <property type="match status" value="1"/>
</dbReference>
<dbReference type="CDD" id="cd03363">
    <property type="entry name" value="TOPRIM_TopoIA_TopoI"/>
    <property type="match status" value="1"/>
</dbReference>
<dbReference type="Gene3D" id="1.10.460.10">
    <property type="entry name" value="Topoisomerase I, domain 2"/>
    <property type="match status" value="2"/>
</dbReference>
<dbReference type="InterPro" id="IPR028612">
    <property type="entry name" value="Topoisom_1_IA"/>
</dbReference>
<feature type="site" description="Interaction with DNA" evidence="8">
    <location>
        <position position="32"/>
    </location>
</feature>
<proteinExistence type="inferred from homology"/>
<organism evidence="12">
    <name type="scientific">uncultured bacterium</name>
    <name type="common">gcode 4</name>
    <dbReference type="NCBI Taxonomy" id="1234023"/>
    <lineage>
        <taxon>Bacteria</taxon>
        <taxon>environmental samples</taxon>
    </lineage>
</organism>
<sequence>MKNLVIVESPAKSATIKKFLGEGFEVKASFGHVVDLPQKELGVDVKNNFEPKYVISPDKTRVVAELKALAKKADKVWIATDEDREWEAIGRHVANALGLDVKKTARIVFHEITKEAIDKAVQNPRTLDMNLVDAQQARRILDRLVGFELSPVLWKKIKMGLSAGRVQSVAVRLIVEREREIQKFESASFFKVIGNFIGDAKKEFKAELSKDLPNADEAKKFLESCKDATYTIENVEVKPGKKSPSAPFTTSTIQQEASRKLGFSVARTMQVAQKLYEWGFITYMRTDSVNMSEFAVKAAQDEITKRYGKDYSKPTQYVTKSKWSQEAHECIRPTHMENNMAGGDASEKKLYELIWKRAIASQMARAEVEKTKATISISTNNKFNFIASGEVIKFEWFLKVYLESKDEEEDEEDQEGMLPKLTKGEILTMQQILAGERFKNHPPRYTEASLVKKLEELGIGRPSTYAPTISTVQKRGYVVKEDRNGSERSYQEMILRLGVIEAETKKQNTGAEKQKLFPTDIGMVVNDFLVANFKDILDYNFTASVEQEFDEIAEGSFKRTEMIKRFYGPFHAEVAKTIEFAEKQTGEKVLGIDPKTWKNVVARIGRFGPMVQVGTAQDEEKPKFASLRPGQSIESLTLEDAMALFALPRIIGEYEGEWVTAAVGKFWPYLKYKTFFVSLPKTLDPYTVTIEEWIPLIEKKIDTEKNKYIKEFDHKGKKIEVLNGLYGAYIKYDGTNFKIPKGGKDATDLTKNECIEIIDKWPTSRYTNKKAPAKEAKKPAKKVDAKKVGKAVKSLEGKPVKKVSKKK</sequence>
<reference evidence="12" key="1">
    <citation type="journal article" date="2012" name="Science">
        <title>Fermentation, hydrogen, and sulfur metabolism in multiple uncultivated bacterial phyla.</title>
        <authorList>
            <person name="Wrighton K.C."/>
            <person name="Thomas B.C."/>
            <person name="Sharon I."/>
            <person name="Miller C.S."/>
            <person name="Castelle C.J."/>
            <person name="VerBerkmoes N.C."/>
            <person name="Wilkins M.J."/>
            <person name="Hettich R.L."/>
            <person name="Lipton M.S."/>
            <person name="Williams K.H."/>
            <person name="Long P.E."/>
            <person name="Banfield J.F."/>
        </authorList>
    </citation>
    <scope>NUCLEOTIDE SEQUENCE [LARGE SCALE GENOMIC DNA]</scope>
</reference>
<dbReference type="SUPFAM" id="SSF56712">
    <property type="entry name" value="Prokaryotic type I DNA topoisomerase"/>
    <property type="match status" value="1"/>
</dbReference>
<evidence type="ECO:0000256" key="8">
    <source>
        <dbReference type="HAMAP-Rule" id="MF_00952"/>
    </source>
</evidence>
<name>K1XW10_9BACT</name>
<comment type="subunit">
    <text evidence="8">Monomer.</text>
</comment>
<dbReference type="NCBIfam" id="TIGR01051">
    <property type="entry name" value="topA_bact"/>
    <property type="match status" value="1"/>
</dbReference>
<evidence type="ECO:0000256" key="6">
    <source>
        <dbReference type="ARBA" id="ARBA00023125"/>
    </source>
</evidence>
<dbReference type="PRINTS" id="PR00417">
    <property type="entry name" value="PRTPISMRASEI"/>
</dbReference>
<dbReference type="SMART" id="SM00436">
    <property type="entry name" value="TOP1Bc"/>
    <property type="match status" value="1"/>
</dbReference>
<evidence type="ECO:0000256" key="1">
    <source>
        <dbReference type="ARBA" id="ARBA00000213"/>
    </source>
</evidence>
<keyword evidence="5 8" id="KW-0799">Topoisomerase</keyword>
<dbReference type="AlphaFoldDB" id="K1XW10"/>
<evidence type="ECO:0000256" key="7">
    <source>
        <dbReference type="ARBA" id="ARBA00023235"/>
    </source>
</evidence>
<dbReference type="InterPro" id="IPR025589">
    <property type="entry name" value="Toprim_C_rpt"/>
</dbReference>
<dbReference type="InterPro" id="IPR006171">
    <property type="entry name" value="TOPRIM_dom"/>
</dbReference>
<feature type="site" description="Interaction with DNA" evidence="8">
    <location>
        <position position="285"/>
    </location>
</feature>
<dbReference type="InterPro" id="IPR013497">
    <property type="entry name" value="Topo_IA_cen"/>
</dbReference>
<comment type="catalytic activity">
    <reaction evidence="1 8">
        <text>ATP-independent breakage of single-stranded DNA, followed by passage and rejoining.</text>
        <dbReference type="EC" id="5.6.2.1"/>
    </reaction>
</comment>
<keyword evidence="7 8" id="KW-0413">Isomerase</keyword>
<feature type="compositionally biased region" description="Basic and acidic residues" evidence="9">
    <location>
        <begin position="772"/>
        <end position="799"/>
    </location>
</feature>
<dbReference type="CDD" id="cd00186">
    <property type="entry name" value="TOP1Ac"/>
    <property type="match status" value="1"/>
</dbReference>
<comment type="function">
    <text evidence="8">Releases the supercoiling and torsional tension of DNA, which is introduced during the DNA replication and transcription, by transiently cleaving and rejoining one strand of the DNA duplex. Introduces a single-strand break via transesterification at a target site in duplex DNA. The scissile phosphodiester is attacked by the catalytic tyrosine of the enzyme, resulting in the formation of a DNA-(5'-phosphotyrosyl)-enzyme intermediate and the expulsion of a 3'-OH DNA strand. The free DNA strand then undergoes passage around the unbroken strand, thus removing DNA supercoils. Finally, in the religation step, the DNA 3'-OH attacks the covalent intermediate to expel the active-site tyrosine and restore the DNA phosphodiester backbone.</text>
</comment>
<evidence type="ECO:0000259" key="10">
    <source>
        <dbReference type="PROSITE" id="PS50880"/>
    </source>
</evidence>
<evidence type="ECO:0000256" key="4">
    <source>
        <dbReference type="ARBA" id="ARBA00022842"/>
    </source>
</evidence>
<keyword evidence="3" id="KW-0479">Metal-binding</keyword>
<gene>
    <name evidence="8" type="primary">topA</name>
    <name evidence="12" type="ORF">ACD_80C00181G0004</name>
</gene>
<dbReference type="Pfam" id="PF01131">
    <property type="entry name" value="Topoisom_bac"/>
    <property type="match status" value="1"/>
</dbReference>
<keyword evidence="4" id="KW-0460">Magnesium</keyword>
<evidence type="ECO:0000256" key="9">
    <source>
        <dbReference type="SAM" id="MobiDB-lite"/>
    </source>
</evidence>
<feature type="active site" description="O-(5'-phospho-DNA)-tyrosine intermediate" evidence="8">
    <location>
        <position position="283"/>
    </location>
</feature>
<dbReference type="GO" id="GO:0006265">
    <property type="term" value="P:DNA topological change"/>
    <property type="evidence" value="ECO:0007669"/>
    <property type="project" value="UniProtKB-UniRule"/>
</dbReference>
<dbReference type="GO" id="GO:0046872">
    <property type="term" value="F:metal ion binding"/>
    <property type="evidence" value="ECO:0007669"/>
    <property type="project" value="UniProtKB-KW"/>
</dbReference>
<dbReference type="SMART" id="SM00437">
    <property type="entry name" value="TOP1Ac"/>
    <property type="match status" value="1"/>
</dbReference>
<feature type="site" description="Interaction with DNA" evidence="8">
    <location>
        <position position="139"/>
    </location>
</feature>
<evidence type="ECO:0000256" key="5">
    <source>
        <dbReference type="ARBA" id="ARBA00023029"/>
    </source>
</evidence>
<dbReference type="InterPro" id="IPR013826">
    <property type="entry name" value="Topo_IA_cen_sub3"/>
</dbReference>
<dbReference type="Gene3D" id="1.10.290.10">
    <property type="entry name" value="Topoisomerase I, domain 4"/>
    <property type="match status" value="1"/>
</dbReference>
<dbReference type="PROSITE" id="PS50880">
    <property type="entry name" value="TOPRIM"/>
    <property type="match status" value="1"/>
</dbReference>
<feature type="site" description="Interaction with DNA" evidence="8">
    <location>
        <position position="142"/>
    </location>
</feature>
<feature type="domain" description="Toprim" evidence="10">
    <location>
        <begin position="2"/>
        <end position="112"/>
    </location>
</feature>
<dbReference type="PANTHER" id="PTHR42785">
    <property type="entry name" value="DNA TOPOISOMERASE, TYPE IA, CORE"/>
    <property type="match status" value="1"/>
</dbReference>
<dbReference type="InterPro" id="IPR005733">
    <property type="entry name" value="TopoI_bac-type"/>
</dbReference>
<comment type="caution">
    <text evidence="12">The sequence shown here is derived from an EMBL/GenBank/DDBJ whole genome shotgun (WGS) entry which is preliminary data.</text>
</comment>
<dbReference type="InterPro" id="IPR034149">
    <property type="entry name" value="TOPRIM_TopoI"/>
</dbReference>
<dbReference type="PROSITE" id="PS00396">
    <property type="entry name" value="TOPO_IA_1"/>
    <property type="match status" value="1"/>
</dbReference>
<dbReference type="Pfam" id="PF01751">
    <property type="entry name" value="Toprim"/>
    <property type="match status" value="1"/>
</dbReference>